<sequence length="151" mass="18474">MTTKELIKQLKDWDYTVKIDDDFIEVYDSEECKYYFSVDTREEFLVDTYNNDFTELPVEDREILFGLIYKYTTTPVGEREEEKKYYLRHRWLCDYVDNSFRYLNKSNDAYSINDDFEIGRAKTQFTQKEIDEIKQKFDTDLKDFEIIEVEE</sequence>
<gene>
    <name evidence="1" type="ORF">KQI68_07050</name>
</gene>
<name>A0ABS6FHF1_9FIRM</name>
<dbReference type="RefSeq" id="WP_216549430.1">
    <property type="nucleotide sequence ID" value="NZ_JAHLQO010000004.1"/>
</dbReference>
<comment type="caution">
    <text evidence="1">The sequence shown here is derived from an EMBL/GenBank/DDBJ whole genome shotgun (WGS) entry which is preliminary data.</text>
</comment>
<dbReference type="EMBL" id="JAHLQO010000004">
    <property type="protein sequence ID" value="MBU5669595.1"/>
    <property type="molecule type" value="Genomic_DNA"/>
</dbReference>
<evidence type="ECO:0000313" key="2">
    <source>
        <dbReference type="Proteomes" id="UP000783742"/>
    </source>
</evidence>
<accession>A0ABS6FHF1</accession>
<keyword evidence="2" id="KW-1185">Reference proteome</keyword>
<dbReference type="Proteomes" id="UP000783742">
    <property type="component" value="Unassembled WGS sequence"/>
</dbReference>
<reference evidence="1 2" key="1">
    <citation type="submission" date="2021-06" db="EMBL/GenBank/DDBJ databases">
        <authorList>
            <person name="Sun Q."/>
            <person name="Li D."/>
        </authorList>
    </citation>
    <scope>NUCLEOTIDE SEQUENCE [LARGE SCALE GENOMIC DNA]</scope>
    <source>
        <strain evidence="1 2">MSJ-1</strain>
    </source>
</reference>
<organism evidence="1 2">
    <name type="scientific">Peptoniphilus ovalis</name>
    <dbReference type="NCBI Taxonomy" id="2841503"/>
    <lineage>
        <taxon>Bacteria</taxon>
        <taxon>Bacillati</taxon>
        <taxon>Bacillota</taxon>
        <taxon>Tissierellia</taxon>
        <taxon>Tissierellales</taxon>
        <taxon>Peptoniphilaceae</taxon>
        <taxon>Peptoniphilus</taxon>
    </lineage>
</organism>
<evidence type="ECO:0000313" key="1">
    <source>
        <dbReference type="EMBL" id="MBU5669595.1"/>
    </source>
</evidence>
<protein>
    <submittedName>
        <fullName evidence="1">Uncharacterized protein</fullName>
    </submittedName>
</protein>
<proteinExistence type="predicted"/>